<name>A0A3E3ITJ7_9FIRM</name>
<accession>A0A3E3ITJ7</accession>
<dbReference type="PANTHER" id="PTHR33988">
    <property type="entry name" value="ENDORIBONUCLEASE MAZF-RELATED"/>
    <property type="match status" value="1"/>
</dbReference>
<dbReference type="AlphaFoldDB" id="A0A3E3ITJ7"/>
<evidence type="ECO:0000256" key="2">
    <source>
        <dbReference type="ARBA" id="ARBA00022649"/>
    </source>
</evidence>
<evidence type="ECO:0000256" key="3">
    <source>
        <dbReference type="SAM" id="MobiDB-lite"/>
    </source>
</evidence>
<feature type="region of interest" description="Disordered" evidence="3">
    <location>
        <begin position="121"/>
        <end position="141"/>
    </location>
</feature>
<dbReference type="PANTHER" id="PTHR33988:SF2">
    <property type="entry name" value="ENDORIBONUCLEASE MAZF"/>
    <property type="match status" value="1"/>
</dbReference>
<evidence type="ECO:0000313" key="4">
    <source>
        <dbReference type="EMBL" id="RGE70390.1"/>
    </source>
</evidence>
<dbReference type="GO" id="GO:0006402">
    <property type="term" value="P:mRNA catabolic process"/>
    <property type="evidence" value="ECO:0007669"/>
    <property type="project" value="TreeGrafter"/>
</dbReference>
<protein>
    <submittedName>
        <fullName evidence="4">Type II toxin-antitoxin system PemK/MazF family toxin</fullName>
    </submittedName>
</protein>
<evidence type="ECO:0000256" key="1">
    <source>
        <dbReference type="ARBA" id="ARBA00007521"/>
    </source>
</evidence>
<feature type="compositionally biased region" description="Polar residues" evidence="3">
    <location>
        <begin position="129"/>
        <end position="141"/>
    </location>
</feature>
<proteinExistence type="inferred from homology"/>
<reference evidence="4 5" key="1">
    <citation type="submission" date="2018-08" db="EMBL/GenBank/DDBJ databases">
        <title>A genome reference for cultivated species of the human gut microbiota.</title>
        <authorList>
            <person name="Zou Y."/>
            <person name="Xue W."/>
            <person name="Luo G."/>
        </authorList>
    </citation>
    <scope>NUCLEOTIDE SEQUENCE [LARGE SCALE GENOMIC DNA]</scope>
    <source>
        <strain evidence="4 5">TF05-12AC</strain>
    </source>
</reference>
<dbReference type="Gene3D" id="2.30.30.110">
    <property type="match status" value="1"/>
</dbReference>
<organism evidence="4 5">
    <name type="scientific">Anaerotruncus colihominis</name>
    <dbReference type="NCBI Taxonomy" id="169435"/>
    <lineage>
        <taxon>Bacteria</taxon>
        <taxon>Bacillati</taxon>
        <taxon>Bacillota</taxon>
        <taxon>Clostridia</taxon>
        <taxon>Eubacteriales</taxon>
        <taxon>Oscillospiraceae</taxon>
        <taxon>Anaerotruncus</taxon>
    </lineage>
</organism>
<comment type="caution">
    <text evidence="4">The sequence shown here is derived from an EMBL/GenBank/DDBJ whole genome shotgun (WGS) entry which is preliminary data.</text>
</comment>
<dbReference type="Pfam" id="PF02452">
    <property type="entry name" value="PemK_toxin"/>
    <property type="match status" value="1"/>
</dbReference>
<dbReference type="Proteomes" id="UP000260828">
    <property type="component" value="Unassembled WGS sequence"/>
</dbReference>
<dbReference type="InterPro" id="IPR011067">
    <property type="entry name" value="Plasmid_toxin/cell-grow_inhib"/>
</dbReference>
<dbReference type="GO" id="GO:0016075">
    <property type="term" value="P:rRNA catabolic process"/>
    <property type="evidence" value="ECO:0007669"/>
    <property type="project" value="TreeGrafter"/>
</dbReference>
<dbReference type="RefSeq" id="WP_117546215.1">
    <property type="nucleotide sequence ID" value="NZ_QVME01000001.1"/>
</dbReference>
<dbReference type="GO" id="GO:0003677">
    <property type="term" value="F:DNA binding"/>
    <property type="evidence" value="ECO:0007669"/>
    <property type="project" value="InterPro"/>
</dbReference>
<gene>
    <name evidence="4" type="ORF">DXC40_04915</name>
</gene>
<dbReference type="EMBL" id="QVME01000001">
    <property type="protein sequence ID" value="RGE70390.1"/>
    <property type="molecule type" value="Genomic_DNA"/>
</dbReference>
<dbReference type="SUPFAM" id="SSF50118">
    <property type="entry name" value="Cell growth inhibitor/plasmid maintenance toxic component"/>
    <property type="match status" value="1"/>
</dbReference>
<evidence type="ECO:0000313" key="5">
    <source>
        <dbReference type="Proteomes" id="UP000260828"/>
    </source>
</evidence>
<sequence length="141" mass="15551">MDRSERTVHRGEIYYADLNPVVGSEQGGIRPVLILQNEVGNWFSPTVIVAAMTARGSKAHLPTHVPVGTDSGLRRPSLVLAEQVRTIDKSRLLERVGMLPPEKQGQVDRALRISFALSPQREEEPEWTQEGSSITMGCSGF</sequence>
<comment type="similarity">
    <text evidence="1">Belongs to the PemK/MazF family.</text>
</comment>
<dbReference type="GO" id="GO:0004521">
    <property type="term" value="F:RNA endonuclease activity"/>
    <property type="evidence" value="ECO:0007669"/>
    <property type="project" value="TreeGrafter"/>
</dbReference>
<keyword evidence="2" id="KW-1277">Toxin-antitoxin system</keyword>
<dbReference type="InterPro" id="IPR003477">
    <property type="entry name" value="PemK-like"/>
</dbReference>